<gene>
    <name evidence="3" type="ORF">Ahy_A04g019136</name>
</gene>
<name>A0A445DFE9_ARAHY</name>
<dbReference type="AlphaFoldDB" id="A0A445DFE9"/>
<evidence type="ECO:0000256" key="1">
    <source>
        <dbReference type="SAM" id="MobiDB-lite"/>
    </source>
</evidence>
<keyword evidence="4" id="KW-1185">Reference proteome</keyword>
<organism evidence="3 4">
    <name type="scientific">Arachis hypogaea</name>
    <name type="common">Peanut</name>
    <dbReference type="NCBI Taxonomy" id="3818"/>
    <lineage>
        <taxon>Eukaryota</taxon>
        <taxon>Viridiplantae</taxon>
        <taxon>Streptophyta</taxon>
        <taxon>Embryophyta</taxon>
        <taxon>Tracheophyta</taxon>
        <taxon>Spermatophyta</taxon>
        <taxon>Magnoliopsida</taxon>
        <taxon>eudicotyledons</taxon>
        <taxon>Gunneridae</taxon>
        <taxon>Pentapetalae</taxon>
        <taxon>rosids</taxon>
        <taxon>fabids</taxon>
        <taxon>Fabales</taxon>
        <taxon>Fabaceae</taxon>
        <taxon>Papilionoideae</taxon>
        <taxon>50 kb inversion clade</taxon>
        <taxon>dalbergioids sensu lato</taxon>
        <taxon>Dalbergieae</taxon>
        <taxon>Pterocarpus clade</taxon>
        <taxon>Arachis</taxon>
    </lineage>
</organism>
<feature type="region of interest" description="Disordered" evidence="1">
    <location>
        <begin position="130"/>
        <end position="160"/>
    </location>
</feature>
<feature type="signal peptide" evidence="2">
    <location>
        <begin position="1"/>
        <end position="20"/>
    </location>
</feature>
<sequence length="238" mass="26602">MVHVTVWHLGGILCVHACAALSHVNKWLTMESYRETYNHHIHPIPGQPLREQAEDYNRPHAPKIKTKPGKLKMKRRMDVDEKSGFGTKKPKVDLKLLSNSGDGVHLKRDIQREAAKRRGWLMLPLLPKRLKDEGHPAPEQQVEQPQDDGDQGDGESNPVSQPLEIEISQPTTSVAEDSQQDPGMKNPLKLSLRRKSSLLTTSPTVNPLQGASLATSTKFANLMKFVPTPGFKPLIKKN</sequence>
<feature type="region of interest" description="Disordered" evidence="1">
    <location>
        <begin position="60"/>
        <end position="88"/>
    </location>
</feature>
<evidence type="ECO:0000256" key="2">
    <source>
        <dbReference type="SAM" id="SignalP"/>
    </source>
</evidence>
<evidence type="ECO:0008006" key="5">
    <source>
        <dbReference type="Google" id="ProtNLM"/>
    </source>
</evidence>
<keyword evidence="2" id="KW-0732">Signal</keyword>
<feature type="compositionally biased region" description="Basic residues" evidence="1">
    <location>
        <begin position="60"/>
        <end position="75"/>
    </location>
</feature>
<comment type="caution">
    <text evidence="3">The sequence shown here is derived from an EMBL/GenBank/DDBJ whole genome shotgun (WGS) entry which is preliminary data.</text>
</comment>
<dbReference type="Proteomes" id="UP000289738">
    <property type="component" value="Chromosome A04"/>
</dbReference>
<protein>
    <recommendedName>
        <fullName evidence="5">SWIM-type domain-containing protein</fullName>
    </recommendedName>
</protein>
<evidence type="ECO:0000313" key="3">
    <source>
        <dbReference type="EMBL" id="RYR61890.1"/>
    </source>
</evidence>
<proteinExistence type="predicted"/>
<dbReference type="EMBL" id="SDMP01000004">
    <property type="protein sequence ID" value="RYR61890.1"/>
    <property type="molecule type" value="Genomic_DNA"/>
</dbReference>
<feature type="chain" id="PRO_5019565969" description="SWIM-type domain-containing protein" evidence="2">
    <location>
        <begin position="21"/>
        <end position="238"/>
    </location>
</feature>
<accession>A0A445DFE9</accession>
<reference evidence="3 4" key="1">
    <citation type="submission" date="2019-01" db="EMBL/GenBank/DDBJ databases">
        <title>Sequencing of cultivated peanut Arachis hypogaea provides insights into genome evolution and oil improvement.</title>
        <authorList>
            <person name="Chen X."/>
        </authorList>
    </citation>
    <scope>NUCLEOTIDE SEQUENCE [LARGE SCALE GENOMIC DNA]</scope>
    <source>
        <strain evidence="4">cv. Fuhuasheng</strain>
        <tissue evidence="3">Leaves</tissue>
    </source>
</reference>
<evidence type="ECO:0000313" key="4">
    <source>
        <dbReference type="Proteomes" id="UP000289738"/>
    </source>
</evidence>